<reference evidence="1 2" key="1">
    <citation type="journal article" date="2015" name="Nat. Commun.">
        <title>Lucilia cuprina genome unlocks parasitic fly biology to underpin future interventions.</title>
        <authorList>
            <person name="Anstead C.A."/>
            <person name="Korhonen P.K."/>
            <person name="Young N.D."/>
            <person name="Hall R.S."/>
            <person name="Jex A.R."/>
            <person name="Murali S.C."/>
            <person name="Hughes D.S."/>
            <person name="Lee S.F."/>
            <person name="Perry T."/>
            <person name="Stroehlein A.J."/>
            <person name="Ansell B.R."/>
            <person name="Breugelmans B."/>
            <person name="Hofmann A."/>
            <person name="Qu J."/>
            <person name="Dugan S."/>
            <person name="Lee S.L."/>
            <person name="Chao H."/>
            <person name="Dinh H."/>
            <person name="Han Y."/>
            <person name="Doddapaneni H.V."/>
            <person name="Worley K.C."/>
            <person name="Muzny D.M."/>
            <person name="Ioannidis P."/>
            <person name="Waterhouse R.M."/>
            <person name="Zdobnov E.M."/>
            <person name="James P.J."/>
            <person name="Bagnall N.H."/>
            <person name="Kotze A.C."/>
            <person name="Gibbs R.A."/>
            <person name="Richards S."/>
            <person name="Batterham P."/>
            <person name="Gasser R.B."/>
        </authorList>
    </citation>
    <scope>NUCLEOTIDE SEQUENCE [LARGE SCALE GENOMIC DNA]</scope>
    <source>
        <strain evidence="1 2">LS</strain>
        <tissue evidence="1">Full body</tissue>
    </source>
</reference>
<proteinExistence type="predicted"/>
<keyword evidence="2" id="KW-1185">Reference proteome</keyword>
<sequence>MSERYFEFANKSMSLHPKSVSTTISGDISYPDVIVPVDSVSTLRDVICRPNNESIKISKDKVLLTENICCKFGMNTILIAIIWFALQRFTLPVRNNHPTIHPPICSSVRLFIMLYSSVCPPFPAMWLFPIEVLSFYPDKIIDQVVLQICVQKCSPSTTKKPFTKNTSAPRGLIIDGDRTLAYEIYQQRSFH</sequence>
<dbReference type="Proteomes" id="UP000037069">
    <property type="component" value="Unassembled WGS sequence"/>
</dbReference>
<comment type="caution">
    <text evidence="1">The sequence shown here is derived from an EMBL/GenBank/DDBJ whole genome shotgun (WGS) entry which is preliminary data.</text>
</comment>
<dbReference type="AlphaFoldDB" id="A0A0L0BWU9"/>
<gene>
    <name evidence="1" type="ORF">FF38_08897</name>
</gene>
<protein>
    <submittedName>
        <fullName evidence="1">Uncharacterized protein</fullName>
    </submittedName>
</protein>
<evidence type="ECO:0000313" key="1">
    <source>
        <dbReference type="EMBL" id="KNC24513.1"/>
    </source>
</evidence>
<name>A0A0L0BWU9_LUCCU</name>
<evidence type="ECO:0000313" key="2">
    <source>
        <dbReference type="Proteomes" id="UP000037069"/>
    </source>
</evidence>
<organism evidence="1 2">
    <name type="scientific">Lucilia cuprina</name>
    <name type="common">Green bottle fly</name>
    <name type="synonym">Australian sheep blowfly</name>
    <dbReference type="NCBI Taxonomy" id="7375"/>
    <lineage>
        <taxon>Eukaryota</taxon>
        <taxon>Metazoa</taxon>
        <taxon>Ecdysozoa</taxon>
        <taxon>Arthropoda</taxon>
        <taxon>Hexapoda</taxon>
        <taxon>Insecta</taxon>
        <taxon>Pterygota</taxon>
        <taxon>Neoptera</taxon>
        <taxon>Endopterygota</taxon>
        <taxon>Diptera</taxon>
        <taxon>Brachycera</taxon>
        <taxon>Muscomorpha</taxon>
        <taxon>Oestroidea</taxon>
        <taxon>Calliphoridae</taxon>
        <taxon>Luciliinae</taxon>
        <taxon>Lucilia</taxon>
    </lineage>
</organism>
<accession>A0A0L0BWU9</accession>
<dbReference type="EMBL" id="JRES01001220">
    <property type="protein sequence ID" value="KNC24513.1"/>
    <property type="molecule type" value="Genomic_DNA"/>
</dbReference>